<dbReference type="Proteomes" id="UP000011761">
    <property type="component" value="Unassembled WGS sequence"/>
</dbReference>
<dbReference type="Gene3D" id="3.30.9.10">
    <property type="entry name" value="D-Amino Acid Oxidase, subunit A, domain 2"/>
    <property type="match status" value="1"/>
</dbReference>
<dbReference type="GeneID" id="19108230"/>
<evidence type="ECO:0000256" key="1">
    <source>
        <dbReference type="SAM" id="MobiDB-lite"/>
    </source>
</evidence>
<feature type="signal peptide" evidence="2">
    <location>
        <begin position="1"/>
        <end position="19"/>
    </location>
</feature>
<evidence type="ECO:0000313" key="5">
    <source>
        <dbReference type="Proteomes" id="UP000011761"/>
    </source>
</evidence>
<dbReference type="OMA" id="YKGTAAH"/>
<evidence type="ECO:0000256" key="2">
    <source>
        <dbReference type="SAM" id="SignalP"/>
    </source>
</evidence>
<dbReference type="HOGENOM" id="CLU_022730_0_1_1"/>
<dbReference type="EMBL" id="KB445554">
    <property type="protein sequence ID" value="EMC97688.1"/>
    <property type="molecule type" value="Genomic_DNA"/>
</dbReference>
<dbReference type="GO" id="GO:0005737">
    <property type="term" value="C:cytoplasm"/>
    <property type="evidence" value="ECO:0007669"/>
    <property type="project" value="TreeGrafter"/>
</dbReference>
<dbReference type="PANTHER" id="PTHR13847">
    <property type="entry name" value="SARCOSINE DEHYDROGENASE-RELATED"/>
    <property type="match status" value="1"/>
</dbReference>
<dbReference type="eggNOG" id="ENOG502QVCU">
    <property type="taxonomic scope" value="Eukaryota"/>
</dbReference>
<evidence type="ECO:0000259" key="3">
    <source>
        <dbReference type="Pfam" id="PF01266"/>
    </source>
</evidence>
<feature type="domain" description="FAD dependent oxidoreductase" evidence="3">
    <location>
        <begin position="78"/>
        <end position="452"/>
    </location>
</feature>
<dbReference type="InterPro" id="IPR006076">
    <property type="entry name" value="FAD-dep_OxRdtase"/>
</dbReference>
<accession>M2N173</accession>
<protein>
    <recommendedName>
        <fullName evidence="3">FAD dependent oxidoreductase domain-containing protein</fullName>
    </recommendedName>
</protein>
<dbReference type="Gene3D" id="3.50.50.60">
    <property type="entry name" value="FAD/NAD(P)-binding domain"/>
    <property type="match status" value="1"/>
</dbReference>
<proteinExistence type="predicted"/>
<name>M2N173_BAUPA</name>
<sequence>MFSIGALSVLHYLGPCILAITHLTLSSKRTEGNTAAKSHTQREEQILPVANATVPYWRTEWHWIDEHRLTPELPAECDIAIIGAGLAGVSTAYHIRKLTSHLKAEERPHIVIVEARQVCSGATGRNGGHIKTRTPTLLRHAERYGPEQADEYAAYVDAHVYAIKHAVEAEGLDCEFELRRSYDVFVDREEAPSMKTKFSSALEAGHAWTKYRDFIDGDMAEQVTAIRGAKAAISCPIGSFWPYKFVSQLLAKLVEARAVNVHTNTPVQNLTYDHASSKNILHTPREQLKAKEVVFATNGYTAGLLAAYKDQIVPTRGTACHIVPTKGPIFPHLSHTYNINYLSPPPSSSTTDSKDDKSDAEARVDYLNPRPDPHSSIIVGGGKWTYGADRSLWDGNWDDATLIPEVFPHFDGLMQRHFLGWEEARSGARMVRCWTGIQGYTGDGMPHVGRVVEEDGKVKGR</sequence>
<evidence type="ECO:0000313" key="4">
    <source>
        <dbReference type="EMBL" id="EMC97688.1"/>
    </source>
</evidence>
<reference evidence="4 5" key="1">
    <citation type="journal article" date="2012" name="PLoS Pathog.">
        <title>Diverse lifestyles and strategies of plant pathogenesis encoded in the genomes of eighteen Dothideomycetes fungi.</title>
        <authorList>
            <person name="Ohm R.A."/>
            <person name="Feau N."/>
            <person name="Henrissat B."/>
            <person name="Schoch C.L."/>
            <person name="Horwitz B.A."/>
            <person name="Barry K.W."/>
            <person name="Condon B.J."/>
            <person name="Copeland A.C."/>
            <person name="Dhillon B."/>
            <person name="Glaser F."/>
            <person name="Hesse C.N."/>
            <person name="Kosti I."/>
            <person name="LaButti K."/>
            <person name="Lindquist E.A."/>
            <person name="Lucas S."/>
            <person name="Salamov A.A."/>
            <person name="Bradshaw R.E."/>
            <person name="Ciuffetti L."/>
            <person name="Hamelin R.C."/>
            <person name="Kema G.H.J."/>
            <person name="Lawrence C."/>
            <person name="Scott J.A."/>
            <person name="Spatafora J.W."/>
            <person name="Turgeon B.G."/>
            <person name="de Wit P.J.G.M."/>
            <person name="Zhong S."/>
            <person name="Goodwin S.B."/>
            <person name="Grigoriev I.V."/>
        </authorList>
    </citation>
    <scope>NUCLEOTIDE SEQUENCE [LARGE SCALE GENOMIC DNA]</scope>
    <source>
        <strain evidence="4 5">UAMH 10762</strain>
    </source>
</reference>
<keyword evidence="5" id="KW-1185">Reference proteome</keyword>
<dbReference type="AlphaFoldDB" id="M2N173"/>
<dbReference type="SUPFAM" id="SSF51905">
    <property type="entry name" value="FAD/NAD(P)-binding domain"/>
    <property type="match status" value="1"/>
</dbReference>
<feature type="chain" id="PRO_5004021852" description="FAD dependent oxidoreductase domain-containing protein" evidence="2">
    <location>
        <begin position="20"/>
        <end position="461"/>
    </location>
</feature>
<dbReference type="STRING" id="717646.M2N173"/>
<dbReference type="KEGG" id="bcom:BAUCODRAFT_130769"/>
<feature type="region of interest" description="Disordered" evidence="1">
    <location>
        <begin position="341"/>
        <end position="360"/>
    </location>
</feature>
<dbReference type="Pfam" id="PF01266">
    <property type="entry name" value="DAO"/>
    <property type="match status" value="1"/>
</dbReference>
<gene>
    <name evidence="4" type="ORF">BAUCODRAFT_130769</name>
</gene>
<dbReference type="PANTHER" id="PTHR13847:SF279">
    <property type="entry name" value="FAD DEPENDENT OXIDOREDUCTASE DOMAIN-CONTAINING PROTEIN-RELATED"/>
    <property type="match status" value="1"/>
</dbReference>
<keyword evidence="2" id="KW-0732">Signal</keyword>
<organism evidence="4 5">
    <name type="scientific">Baudoinia panamericana (strain UAMH 10762)</name>
    <name type="common">Angels' share fungus</name>
    <name type="synonym">Baudoinia compniacensis (strain UAMH 10762)</name>
    <dbReference type="NCBI Taxonomy" id="717646"/>
    <lineage>
        <taxon>Eukaryota</taxon>
        <taxon>Fungi</taxon>
        <taxon>Dikarya</taxon>
        <taxon>Ascomycota</taxon>
        <taxon>Pezizomycotina</taxon>
        <taxon>Dothideomycetes</taxon>
        <taxon>Dothideomycetidae</taxon>
        <taxon>Mycosphaerellales</taxon>
        <taxon>Teratosphaeriaceae</taxon>
        <taxon>Baudoinia</taxon>
    </lineage>
</organism>
<dbReference type="OrthoDB" id="429143at2759"/>
<dbReference type="InterPro" id="IPR036188">
    <property type="entry name" value="FAD/NAD-bd_sf"/>
</dbReference>
<dbReference type="RefSeq" id="XP_007675946.1">
    <property type="nucleotide sequence ID" value="XM_007677756.1"/>
</dbReference>